<dbReference type="Pfam" id="PF13489">
    <property type="entry name" value="Methyltransf_23"/>
    <property type="match status" value="1"/>
</dbReference>
<keyword evidence="1" id="KW-0808">Transferase</keyword>
<accession>A2BXV5</accession>
<organism evidence="2 3">
    <name type="scientific">Prochlorococcus marinus (strain MIT 9515)</name>
    <dbReference type="NCBI Taxonomy" id="167542"/>
    <lineage>
        <taxon>Bacteria</taxon>
        <taxon>Bacillati</taxon>
        <taxon>Cyanobacteriota</taxon>
        <taxon>Cyanophyceae</taxon>
        <taxon>Synechococcales</taxon>
        <taxon>Prochlorococcaceae</taxon>
        <taxon>Prochlorococcus</taxon>
    </lineage>
</organism>
<reference evidence="2 3" key="1">
    <citation type="journal article" date="2007" name="PLoS Genet.">
        <title>Patterns and implications of gene gain and loss in the evolution of Prochlorococcus.</title>
        <authorList>
            <person name="Kettler G.C."/>
            <person name="Martiny A.C."/>
            <person name="Huang K."/>
            <person name="Zucker J."/>
            <person name="Coleman M.L."/>
            <person name="Rodrigue S."/>
            <person name="Chen F."/>
            <person name="Lapidus A."/>
            <person name="Ferriera S."/>
            <person name="Johnson J."/>
            <person name="Steglich C."/>
            <person name="Church G.M."/>
            <person name="Richardson P."/>
            <person name="Chisholm S.W."/>
        </authorList>
    </citation>
    <scope>NUCLEOTIDE SEQUENCE [LARGE SCALE GENOMIC DNA]</scope>
    <source>
        <strain evidence="2 3">MIT 9515</strain>
    </source>
</reference>
<dbReference type="SUPFAM" id="SSF53335">
    <property type="entry name" value="S-adenosyl-L-methionine-dependent methyltransferases"/>
    <property type="match status" value="1"/>
</dbReference>
<dbReference type="HOGENOM" id="CLU_896767_0_0_3"/>
<dbReference type="Gene3D" id="3.40.50.150">
    <property type="entry name" value="Vaccinia Virus protein VP39"/>
    <property type="match status" value="1"/>
</dbReference>
<sequence length="310" mass="35756">METICPICKKNNLVKVVSNCKENIRLTEKSYSYVKCLNCKIISLFPTPDISTISNHYQFLNKEKEKNISNKKTLALLFKIKDYYQNTKNIKNILRNILKFGEEDFPYLNRLRGKKILDLGAGNGFFSLAAKEKGFNVISIEQNKSSINFAKSIGIKMIASDISSKISMEYASVVDNVILNHVFEHILEPFNFLSILRNNISNHTKVVLFIPNANSIWRYIFKEKWYGWDPPIHVHLYNKKSLELIISNSGFKVEYLSTINRIDSLYAALIHSGKNPRNLKLILRFVSFIIQPILKIFNLAPELLCIISKK</sequence>
<dbReference type="STRING" id="167542.P9515_14091"/>
<dbReference type="AlphaFoldDB" id="A2BXV5"/>
<dbReference type="EMBL" id="CP000552">
    <property type="protein sequence ID" value="ABM72616.1"/>
    <property type="molecule type" value="Genomic_DNA"/>
</dbReference>
<gene>
    <name evidence="2" type="ordered locus">P9515_14091</name>
</gene>
<evidence type="ECO:0008006" key="4">
    <source>
        <dbReference type="Google" id="ProtNLM"/>
    </source>
</evidence>
<proteinExistence type="predicted"/>
<evidence type="ECO:0000313" key="2">
    <source>
        <dbReference type="EMBL" id="ABM72616.1"/>
    </source>
</evidence>
<dbReference type="CDD" id="cd02440">
    <property type="entry name" value="AdoMet_MTases"/>
    <property type="match status" value="1"/>
</dbReference>
<dbReference type="Proteomes" id="UP000001589">
    <property type="component" value="Chromosome"/>
</dbReference>
<name>A2BXV5_PROM5</name>
<dbReference type="eggNOG" id="COG2226">
    <property type="taxonomic scope" value="Bacteria"/>
</dbReference>
<evidence type="ECO:0000313" key="3">
    <source>
        <dbReference type="Proteomes" id="UP000001589"/>
    </source>
</evidence>
<dbReference type="RefSeq" id="WP_011820713.1">
    <property type="nucleotide sequence ID" value="NC_008817.1"/>
</dbReference>
<protein>
    <recommendedName>
        <fullName evidence="4">Methyltransferase</fullName>
    </recommendedName>
</protein>
<dbReference type="KEGG" id="pmc:P9515_14091"/>
<dbReference type="InterPro" id="IPR029063">
    <property type="entry name" value="SAM-dependent_MTases_sf"/>
</dbReference>
<dbReference type="GO" id="GO:0016740">
    <property type="term" value="F:transferase activity"/>
    <property type="evidence" value="ECO:0007669"/>
    <property type="project" value="UniProtKB-KW"/>
</dbReference>
<dbReference type="GeneID" id="60201665"/>
<evidence type="ECO:0000256" key="1">
    <source>
        <dbReference type="ARBA" id="ARBA00022679"/>
    </source>
</evidence>
<dbReference type="OrthoDB" id="9772751at2"/>
<dbReference type="PANTHER" id="PTHR43861:SF3">
    <property type="entry name" value="PUTATIVE (AFU_ORTHOLOGUE AFUA_2G14390)-RELATED"/>
    <property type="match status" value="1"/>
</dbReference>
<dbReference type="PANTHER" id="PTHR43861">
    <property type="entry name" value="TRANS-ACONITATE 2-METHYLTRANSFERASE-RELATED"/>
    <property type="match status" value="1"/>
</dbReference>